<comment type="caution">
    <text evidence="4">The sequence shown here is derived from an EMBL/GenBank/DDBJ whole genome shotgun (WGS) entry which is preliminary data.</text>
</comment>
<dbReference type="GO" id="GO:0003824">
    <property type="term" value="F:catalytic activity"/>
    <property type="evidence" value="ECO:0007669"/>
    <property type="project" value="InterPro"/>
</dbReference>
<dbReference type="GO" id="GO:0030246">
    <property type="term" value="F:carbohydrate binding"/>
    <property type="evidence" value="ECO:0007669"/>
    <property type="project" value="InterPro"/>
</dbReference>
<comment type="subunit">
    <text evidence="2">Monomer.</text>
</comment>
<proteinExistence type="predicted"/>
<dbReference type="AlphaFoldDB" id="A0A3E5BQ39"/>
<dbReference type="GO" id="GO:0005975">
    <property type="term" value="P:carbohydrate metabolic process"/>
    <property type="evidence" value="ECO:0007669"/>
    <property type="project" value="InterPro"/>
</dbReference>
<accession>A0A3E5BQ39</accession>
<reference evidence="4 5" key="1">
    <citation type="submission" date="2018-08" db="EMBL/GenBank/DDBJ databases">
        <title>A genome reference for cultivated species of the human gut microbiota.</title>
        <authorList>
            <person name="Zou Y."/>
            <person name="Xue W."/>
            <person name="Luo G."/>
        </authorList>
    </citation>
    <scope>NUCLEOTIDE SEQUENCE [LARGE SCALE GENOMIC DNA]</scope>
    <source>
        <strain evidence="4 5">OM05-15BH</strain>
    </source>
</reference>
<evidence type="ECO:0000256" key="2">
    <source>
        <dbReference type="ARBA" id="ARBA00011245"/>
    </source>
</evidence>
<dbReference type="EMBL" id="QSUL01000002">
    <property type="protein sequence ID" value="RGN39505.1"/>
    <property type="molecule type" value="Genomic_DNA"/>
</dbReference>
<evidence type="ECO:0000313" key="4">
    <source>
        <dbReference type="EMBL" id="RGN39505.1"/>
    </source>
</evidence>
<sequence length="322" mass="37168">MRLLFISILLLLPVFFHLGEIKSQDYPSHSISNGMITAGIYLPDNENGFYRASRFDWSGIIYELKYKGCDYLGPWYSKHNPSVNDAICGPAEEFEEIGWYDEDNADFLKIGVGGLRKLQTEKYDKFKLYEMTNPGKWTINRSDCKVQFIHEVENVSGYSYRYTKCIELVNGSPKLLIKHTLENTGKKLIRTNVYNHNFFTIGHLPTNADVTVKFPEDAVRSIAYDKSNILNIDKNEIGFRRQLAANENVMLYSILGDSVTNGPIIIENRKLKAGVRIVSDTGYSTVHFWASERTYCPEPYIHIEVLPQNKISWEFEYTFYVK</sequence>
<dbReference type="InterPro" id="IPR011013">
    <property type="entry name" value="Gal_mutarotase_sf_dom"/>
</dbReference>
<organism evidence="4 5">
    <name type="scientific">Bacteroides oleiciplenus</name>
    <dbReference type="NCBI Taxonomy" id="626931"/>
    <lineage>
        <taxon>Bacteria</taxon>
        <taxon>Pseudomonadati</taxon>
        <taxon>Bacteroidota</taxon>
        <taxon>Bacteroidia</taxon>
        <taxon>Bacteroidales</taxon>
        <taxon>Bacteroidaceae</taxon>
        <taxon>Bacteroides</taxon>
    </lineage>
</organism>
<evidence type="ECO:0000256" key="1">
    <source>
        <dbReference type="ARBA" id="ARBA00001913"/>
    </source>
</evidence>
<dbReference type="InterPro" id="IPR014718">
    <property type="entry name" value="GH-type_carb-bd"/>
</dbReference>
<evidence type="ECO:0000313" key="5">
    <source>
        <dbReference type="Proteomes" id="UP000260983"/>
    </source>
</evidence>
<keyword evidence="3" id="KW-0106">Calcium</keyword>
<dbReference type="Gene3D" id="2.70.98.10">
    <property type="match status" value="1"/>
</dbReference>
<name>A0A3E5BQ39_9BACE</name>
<evidence type="ECO:0000256" key="3">
    <source>
        <dbReference type="ARBA" id="ARBA00022837"/>
    </source>
</evidence>
<comment type="cofactor">
    <cofactor evidence="1">
        <name>Ca(2+)</name>
        <dbReference type="ChEBI" id="CHEBI:29108"/>
    </cofactor>
</comment>
<gene>
    <name evidence="4" type="ORF">DXB65_04060</name>
</gene>
<dbReference type="Proteomes" id="UP000260983">
    <property type="component" value="Unassembled WGS sequence"/>
</dbReference>
<dbReference type="SUPFAM" id="SSF74650">
    <property type="entry name" value="Galactose mutarotase-like"/>
    <property type="match status" value="1"/>
</dbReference>
<protein>
    <submittedName>
        <fullName evidence="4">Uncharacterized protein</fullName>
    </submittedName>
</protein>